<evidence type="ECO:0000313" key="6">
    <source>
        <dbReference type="Proteomes" id="UP000217790"/>
    </source>
</evidence>
<dbReference type="Gene3D" id="3.40.50.1820">
    <property type="entry name" value="alpha/beta hydrolase"/>
    <property type="match status" value="1"/>
</dbReference>
<dbReference type="SUPFAM" id="SSF53474">
    <property type="entry name" value="alpha/beta-Hydrolases"/>
    <property type="match status" value="1"/>
</dbReference>
<dbReference type="Proteomes" id="UP000217790">
    <property type="component" value="Unassembled WGS sequence"/>
</dbReference>
<dbReference type="InterPro" id="IPR029058">
    <property type="entry name" value="AB_hydrolase_fold"/>
</dbReference>
<evidence type="ECO:0000313" key="5">
    <source>
        <dbReference type="EMBL" id="PBK87650.1"/>
    </source>
</evidence>
<dbReference type="InParanoid" id="A0A2H3D0P4"/>
<name>A0A2H3D0P4_ARMGA</name>
<dbReference type="OMA" id="FHIAGHY"/>
<organism evidence="5 6">
    <name type="scientific">Armillaria gallica</name>
    <name type="common">Bulbous honey fungus</name>
    <name type="synonym">Armillaria bulbosa</name>
    <dbReference type="NCBI Taxonomy" id="47427"/>
    <lineage>
        <taxon>Eukaryota</taxon>
        <taxon>Fungi</taxon>
        <taxon>Dikarya</taxon>
        <taxon>Basidiomycota</taxon>
        <taxon>Agaricomycotina</taxon>
        <taxon>Agaricomycetes</taxon>
        <taxon>Agaricomycetidae</taxon>
        <taxon>Agaricales</taxon>
        <taxon>Marasmiineae</taxon>
        <taxon>Physalacriaceae</taxon>
        <taxon>Armillaria</taxon>
    </lineage>
</organism>
<reference evidence="6" key="1">
    <citation type="journal article" date="2017" name="Nat. Ecol. Evol.">
        <title>Genome expansion and lineage-specific genetic innovations in the forest pathogenic fungi Armillaria.</title>
        <authorList>
            <person name="Sipos G."/>
            <person name="Prasanna A.N."/>
            <person name="Walter M.C."/>
            <person name="O'Connor E."/>
            <person name="Balint B."/>
            <person name="Krizsan K."/>
            <person name="Kiss B."/>
            <person name="Hess J."/>
            <person name="Varga T."/>
            <person name="Slot J."/>
            <person name="Riley R."/>
            <person name="Boka B."/>
            <person name="Rigling D."/>
            <person name="Barry K."/>
            <person name="Lee J."/>
            <person name="Mihaltcheva S."/>
            <person name="LaButti K."/>
            <person name="Lipzen A."/>
            <person name="Waldron R."/>
            <person name="Moloney N.M."/>
            <person name="Sperisen C."/>
            <person name="Kredics L."/>
            <person name="Vagvoelgyi C."/>
            <person name="Patrignani A."/>
            <person name="Fitzpatrick D."/>
            <person name="Nagy I."/>
            <person name="Doyle S."/>
            <person name="Anderson J.B."/>
            <person name="Grigoriev I.V."/>
            <person name="Gueldener U."/>
            <person name="Muensterkoetter M."/>
            <person name="Nagy L.G."/>
        </authorList>
    </citation>
    <scope>NUCLEOTIDE SEQUENCE [LARGE SCALE GENOMIC DNA]</scope>
    <source>
        <strain evidence="6">Ar21-2</strain>
    </source>
</reference>
<dbReference type="EMBL" id="KZ293677">
    <property type="protein sequence ID" value="PBK87650.1"/>
    <property type="molecule type" value="Genomic_DNA"/>
</dbReference>
<feature type="domain" description="AMP-dependent synthetase/ligase" evidence="3">
    <location>
        <begin position="82"/>
        <end position="352"/>
    </location>
</feature>
<proteinExistence type="predicted"/>
<accession>A0A2H3D0P4</accession>
<dbReference type="InterPro" id="IPR000873">
    <property type="entry name" value="AMP-dep_synth/lig_dom"/>
</dbReference>
<dbReference type="Pfam" id="PF00501">
    <property type="entry name" value="AMP-binding"/>
    <property type="match status" value="1"/>
</dbReference>
<dbReference type="Pfam" id="PF00975">
    <property type="entry name" value="Thioesterase"/>
    <property type="match status" value="1"/>
</dbReference>
<dbReference type="InterPro" id="IPR051414">
    <property type="entry name" value="Adenylate-forming_Reductase"/>
</dbReference>
<keyword evidence="6" id="KW-1185">Reference proteome</keyword>
<evidence type="ECO:0000256" key="1">
    <source>
        <dbReference type="ARBA" id="ARBA00022450"/>
    </source>
</evidence>
<dbReference type="Pfam" id="PF23562">
    <property type="entry name" value="AMP-binding_C_3"/>
    <property type="match status" value="1"/>
</dbReference>
<dbReference type="OrthoDB" id="429813at2759"/>
<sequence>MLPNPQNIPSSTFKPPPLDESLTFPELFDYNAIHSPKHPLFRYDDPGNGGFRTILWEEAVAAFHIAGHYFKKYVHGDAPVTVGILANANSITYFTVLAGLMRLGFTPFPISTRNSVAAIVHLIKSTGTRHLIVSQDAPLQSTADMVCRQFLEADVNDKITTIPMPHFGDLFSGKSESYEPIPPVRPDWSQTALIIHSSGSTRFPGPIYNTHKNVLRNAGRAYRGELDMCGQVLGLQAMPMYHAIGFYFSISLLTATGAIVASFPPVEPPLIPTAERLLSSIIDTKTTLVIPVPAFLVEWARDPKAIEALKSTTAVIYGGGPLEKAAGDTLVANGVVIISIYGLTECGVSAVLPKSIQAEGWEWMKVANNVDAVFMPTDEKDIFRVYVKESLHHSPAVLDTEIDGIRALDTKDLVQLHPSNRKLFKVYGRANDQIMHSTGEKTNPGPIETGLNTDKRVAAALIFGRSKFQPGVLILPTPEEAFEPSDTARLAEYRASIWETIMKVNEQAPKHSRIDKEMILVAKPSKPFEFTAKGTLRRNAILKAYEQEIEDLYKTVDHASQTNVVIPQLWTQKNVMIMIRDIVTTFVQQKLDDTDDIFVAGGDSLTALSIRSLVLRALRKSKVVPVAVIRALPPNFVFELPSITAMSAFIHGIMVGAQASPAAESSSGSDEANAEAYPEIDSVPDLGRSLVKLREGSGEPPLIMLHGAGGLYFEYVFFADKFRSAVWTMTVTPDTPLTSLREMAAFYFAKIKEERPNGPYRLASYSASSLLLVVLVKLFEDNGDEVVQATMLDHFPAMFVHLANKFGNPNPRTENIQIMLDAGMAAIEGMMERDSNHDTLRRSKNLLMDAWKGGPANEMSRKSVGTIKVFLTAIAEFVYNLTTDEMGAASIELMAQWMKTVKVPITVVVALAGAAGGVSAEDRELWADLGVKQCLPDAKVVSVTGGHYEFLTDEAVIRLLQEGC</sequence>
<dbReference type="SUPFAM" id="SSF56801">
    <property type="entry name" value="Acetyl-CoA synthetase-like"/>
    <property type="match status" value="1"/>
</dbReference>
<dbReference type="PANTHER" id="PTHR43439:SF2">
    <property type="entry name" value="ENZYME, PUTATIVE (JCVI)-RELATED"/>
    <property type="match status" value="1"/>
</dbReference>
<feature type="domain" description="Thioesterase" evidence="4">
    <location>
        <begin position="701"/>
        <end position="794"/>
    </location>
</feature>
<dbReference type="AlphaFoldDB" id="A0A2H3D0P4"/>
<dbReference type="PANTHER" id="PTHR43439">
    <property type="entry name" value="PHENYLACETATE-COENZYME A LIGASE"/>
    <property type="match status" value="1"/>
</dbReference>
<dbReference type="InterPro" id="IPR001031">
    <property type="entry name" value="Thioesterase"/>
</dbReference>
<evidence type="ECO:0000256" key="2">
    <source>
        <dbReference type="ARBA" id="ARBA00022553"/>
    </source>
</evidence>
<evidence type="ECO:0000259" key="4">
    <source>
        <dbReference type="Pfam" id="PF00975"/>
    </source>
</evidence>
<dbReference type="Gene3D" id="3.40.50.12780">
    <property type="entry name" value="N-terminal domain of ligase-like"/>
    <property type="match status" value="1"/>
</dbReference>
<dbReference type="InterPro" id="IPR042099">
    <property type="entry name" value="ANL_N_sf"/>
</dbReference>
<protein>
    <submittedName>
        <fullName evidence="5">NRPS-like enzyme</fullName>
    </submittedName>
</protein>
<evidence type="ECO:0000259" key="3">
    <source>
        <dbReference type="Pfam" id="PF00501"/>
    </source>
</evidence>
<gene>
    <name evidence="5" type="ORF">ARMGADRAFT_1085330</name>
</gene>
<keyword evidence="1" id="KW-0596">Phosphopantetheine</keyword>
<keyword evidence="2" id="KW-0597">Phosphoprotein</keyword>
<dbReference type="STRING" id="47427.A0A2H3D0P4"/>